<dbReference type="Proteomes" id="UP000419144">
    <property type="component" value="Unassembled WGS sequence"/>
</dbReference>
<evidence type="ECO:0000313" key="3">
    <source>
        <dbReference type="EMBL" id="GET89509.1"/>
    </source>
</evidence>
<keyword evidence="2" id="KW-0472">Membrane</keyword>
<feature type="region of interest" description="Disordered" evidence="1">
    <location>
        <begin position="307"/>
        <end position="329"/>
    </location>
</feature>
<evidence type="ECO:0000256" key="1">
    <source>
        <dbReference type="SAM" id="MobiDB-lite"/>
    </source>
</evidence>
<accession>A0A640KPW2</accession>
<dbReference type="AlphaFoldDB" id="A0A640KPW2"/>
<reference evidence="3" key="1">
    <citation type="submission" date="2019-11" db="EMBL/GenBank/DDBJ databases">
        <title>Leishmania tarentolae CDS.</title>
        <authorList>
            <person name="Goto Y."/>
            <person name="Yamagishi J."/>
        </authorList>
    </citation>
    <scope>NUCLEOTIDE SEQUENCE [LARGE SCALE GENOMIC DNA]</scope>
    <source>
        <strain evidence="3">Parrot Tar II</strain>
    </source>
</reference>
<evidence type="ECO:0000256" key="2">
    <source>
        <dbReference type="SAM" id="Phobius"/>
    </source>
</evidence>
<feature type="transmembrane region" description="Helical" evidence="2">
    <location>
        <begin position="27"/>
        <end position="48"/>
    </location>
</feature>
<keyword evidence="2" id="KW-0812">Transmembrane</keyword>
<name>A0A640KPW2_LEITA</name>
<feature type="transmembrane region" description="Helical" evidence="2">
    <location>
        <begin position="199"/>
        <end position="226"/>
    </location>
</feature>
<keyword evidence="2" id="KW-1133">Transmembrane helix</keyword>
<dbReference type="VEuPathDB" id="TriTrypDB:LtaPh_2613900"/>
<gene>
    <name evidence="3" type="ORF">LtaPh_2613900</name>
</gene>
<dbReference type="EMBL" id="BLBS01000035">
    <property type="protein sequence ID" value="GET89509.1"/>
    <property type="molecule type" value="Genomic_DNA"/>
</dbReference>
<comment type="caution">
    <text evidence="3">The sequence shown here is derived from an EMBL/GenBank/DDBJ whole genome shotgun (WGS) entry which is preliminary data.</text>
</comment>
<protein>
    <submittedName>
        <fullName evidence="3">Uncharacterized protein</fullName>
    </submittedName>
</protein>
<evidence type="ECO:0000313" key="4">
    <source>
        <dbReference type="Proteomes" id="UP000419144"/>
    </source>
</evidence>
<proteinExistence type="predicted"/>
<dbReference type="OrthoDB" id="265599at2759"/>
<organism evidence="3 4">
    <name type="scientific">Leishmania tarentolae</name>
    <name type="common">Sauroleishmania tarentolae</name>
    <dbReference type="NCBI Taxonomy" id="5689"/>
    <lineage>
        <taxon>Eukaryota</taxon>
        <taxon>Discoba</taxon>
        <taxon>Euglenozoa</taxon>
        <taxon>Kinetoplastea</taxon>
        <taxon>Metakinetoplastina</taxon>
        <taxon>Trypanosomatida</taxon>
        <taxon>Trypanosomatidae</taxon>
        <taxon>Leishmaniinae</taxon>
        <taxon>Leishmania</taxon>
        <taxon>lizard Leishmania</taxon>
    </lineage>
</organism>
<keyword evidence="4" id="KW-1185">Reference proteome</keyword>
<sequence length="329" mass="36445">MATAATDNASGGSHPRRHLHTVAMSSTFFYVVIGVLMCLSVSCSASGYNASLYVNSDIAINSLFSGPKLVMLVNTSPVLFSPNAFVEGLYRILSKVDTAIANVNSVYLVNWCATSLESNTTLSCAQDAKNTRTQPLLLAQVQLNAWNHTSLSSPASVDLSSVGVVMNFLVHRFNGTYNRDNNSAIDEGNYAIDFTSNSVVAYVMFVFLVSIAMFALIGVGVCVCLCDSHYHHNKGIVERFIRNVHFNYLAMLYARPHYHHHHQQQQPVPASVSEPFSRYASIPNNGFFGAPHDSPYCRDAPKSKRNEWEYLHQEDDAPREMQEIGHMRP</sequence>